<proteinExistence type="predicted"/>
<comment type="subcellular location">
    <subcellularLocation>
        <location evidence="1">Endoplasmic reticulum membrane</location>
        <topology evidence="1">Multi-pass membrane protein</topology>
    </subcellularLocation>
</comment>
<evidence type="ECO:0000313" key="9">
    <source>
        <dbReference type="Proteomes" id="UP000428333"/>
    </source>
</evidence>
<evidence type="ECO:0000256" key="1">
    <source>
        <dbReference type="ARBA" id="ARBA00004477"/>
    </source>
</evidence>
<gene>
    <name evidence="8" type="ORF">C3L33_19965</name>
</gene>
<dbReference type="GO" id="GO:0005789">
    <property type="term" value="C:endoplasmic reticulum membrane"/>
    <property type="evidence" value="ECO:0007669"/>
    <property type="project" value="UniProtKB-SubCell"/>
</dbReference>
<evidence type="ECO:0000256" key="7">
    <source>
        <dbReference type="SAM" id="Phobius"/>
    </source>
</evidence>
<dbReference type="PANTHER" id="PTHR21212">
    <property type="entry name" value="BERNARDINELLI-SEIP CONGENITAL LIPODYSTROPHY 2 HOMOLOG BSCL2 PROTEIN"/>
    <property type="match status" value="1"/>
</dbReference>
<dbReference type="GO" id="GO:0140042">
    <property type="term" value="P:lipid droplet formation"/>
    <property type="evidence" value="ECO:0007669"/>
    <property type="project" value="UniProtKB-ARBA"/>
</dbReference>
<evidence type="ECO:0000256" key="2">
    <source>
        <dbReference type="ARBA" id="ARBA00022692"/>
    </source>
</evidence>
<organism evidence="8 9">
    <name type="scientific">Rhododendron williamsianum</name>
    <dbReference type="NCBI Taxonomy" id="262921"/>
    <lineage>
        <taxon>Eukaryota</taxon>
        <taxon>Viridiplantae</taxon>
        <taxon>Streptophyta</taxon>
        <taxon>Embryophyta</taxon>
        <taxon>Tracheophyta</taxon>
        <taxon>Spermatophyta</taxon>
        <taxon>Magnoliopsida</taxon>
        <taxon>eudicotyledons</taxon>
        <taxon>Gunneridae</taxon>
        <taxon>Pentapetalae</taxon>
        <taxon>asterids</taxon>
        <taxon>Ericales</taxon>
        <taxon>Ericaceae</taxon>
        <taxon>Ericoideae</taxon>
        <taxon>Rhodoreae</taxon>
        <taxon>Rhododendron</taxon>
    </lineage>
</organism>
<feature type="non-terminal residue" evidence="8">
    <location>
        <position position="1"/>
    </location>
</feature>
<feature type="transmembrane region" description="Helical" evidence="7">
    <location>
        <begin position="116"/>
        <end position="149"/>
    </location>
</feature>
<evidence type="ECO:0000256" key="5">
    <source>
        <dbReference type="ARBA" id="ARBA00023098"/>
    </source>
</evidence>
<name>A0A6A4KSI3_9ERIC</name>
<comment type="caution">
    <text evidence="8">The sequence shown here is derived from an EMBL/GenBank/DDBJ whole genome shotgun (WGS) entry which is preliminary data.</text>
</comment>
<keyword evidence="2 7" id="KW-0812">Transmembrane</keyword>
<keyword evidence="5" id="KW-0443">Lipid metabolism</keyword>
<dbReference type="OrthoDB" id="3990054at2759"/>
<dbReference type="Pfam" id="PF06775">
    <property type="entry name" value="Seipin"/>
    <property type="match status" value="1"/>
</dbReference>
<keyword evidence="6 7" id="KW-0472">Membrane</keyword>
<protein>
    <submittedName>
        <fullName evidence="8">Uncharacterized protein</fullName>
    </submittedName>
</protein>
<feature type="transmembrane region" description="Helical" evidence="7">
    <location>
        <begin position="341"/>
        <end position="363"/>
    </location>
</feature>
<keyword evidence="9" id="KW-1185">Reference proteome</keyword>
<reference evidence="8 9" key="1">
    <citation type="journal article" date="2019" name="Genome Biol. Evol.">
        <title>The Rhododendron genome and chromosomal organization provide insight into shared whole-genome duplications across the heath family (Ericaceae).</title>
        <authorList>
            <person name="Soza V.L."/>
            <person name="Lindsley D."/>
            <person name="Waalkes A."/>
            <person name="Ramage E."/>
            <person name="Patwardhan R.P."/>
            <person name="Burton J.N."/>
            <person name="Adey A."/>
            <person name="Kumar A."/>
            <person name="Qiu R."/>
            <person name="Shendure J."/>
            <person name="Hall B."/>
        </authorList>
    </citation>
    <scope>NUCLEOTIDE SEQUENCE [LARGE SCALE GENOMIC DNA]</scope>
    <source>
        <strain evidence="8">RSF 1966-606</strain>
    </source>
</reference>
<evidence type="ECO:0000313" key="8">
    <source>
        <dbReference type="EMBL" id="KAE9448142.1"/>
    </source>
</evidence>
<dbReference type="EMBL" id="QEFC01003452">
    <property type="protein sequence ID" value="KAE9448142.1"/>
    <property type="molecule type" value="Genomic_DNA"/>
</dbReference>
<dbReference type="AlphaFoldDB" id="A0A6A4KSI3"/>
<evidence type="ECO:0000256" key="3">
    <source>
        <dbReference type="ARBA" id="ARBA00022824"/>
    </source>
</evidence>
<dbReference type="InterPro" id="IPR009617">
    <property type="entry name" value="Seipin"/>
</dbReference>
<dbReference type="GO" id="GO:0006629">
    <property type="term" value="P:lipid metabolic process"/>
    <property type="evidence" value="ECO:0007669"/>
    <property type="project" value="UniProtKB-KW"/>
</dbReference>
<evidence type="ECO:0000256" key="4">
    <source>
        <dbReference type="ARBA" id="ARBA00022989"/>
    </source>
</evidence>
<dbReference type="PANTHER" id="PTHR21212:SF5">
    <property type="entry name" value="SEIPIN-1"/>
    <property type="match status" value="1"/>
</dbReference>
<evidence type="ECO:0000256" key="6">
    <source>
        <dbReference type="ARBA" id="ARBA00023136"/>
    </source>
</evidence>
<keyword evidence="4 7" id="KW-1133">Transmembrane helix</keyword>
<dbReference type="Proteomes" id="UP000428333">
    <property type="component" value="Linkage Group LG12"/>
</dbReference>
<accession>A0A6A4KSI3</accession>
<dbReference type="CDD" id="cd23995">
    <property type="entry name" value="Seipin_BSCL2_like"/>
    <property type="match status" value="1"/>
</dbReference>
<keyword evidence="3" id="KW-0256">Endoplasmic reticulum</keyword>
<sequence>MDEELEEEEKVVAFEDFSSYYSYLPYSNIPIPNPVSIFWALTKLICFQLLTQAITNCVSILLSPIFFLHSLVSESVQRAGEAKESVESTVRAAGRVILFPSTGAARKSVRILAKKVGVGFVGALYAFMAVTVVMGLAIALGVGLVHVWAEEPVLVREKLSFDYTHVHPNAVVFLFRGGGGRGGGEGFVNPYGKNMRKMGRLVPVGHTFSVSLFLLMPESDYNLQIGIFQACPCLSLSLSPSLVHMQPSFFVKFELDSLHSVALLVTELVLGRIVALALLAKTFRSLTLVHLDPTAHFKGDLELLLVGATTHFVDRRCRRPRWTVTVRRVLWFLGLHGETPMVVLAAEFSFLLLVTLAGVVPNFGGRVLRQARVAQTPPRTCPLRVGSLMLRLYPTDMYTTWLARRDFEAQATAAAEAAATHEASVVAKRQCVNLSVVLSALSV</sequence>